<comment type="caution">
    <text evidence="2">The sequence shown here is derived from an EMBL/GenBank/DDBJ whole genome shotgun (WGS) entry which is preliminary data.</text>
</comment>
<protein>
    <submittedName>
        <fullName evidence="2">Restriction endonuclease</fullName>
    </submittedName>
</protein>
<dbReference type="Pfam" id="PF01844">
    <property type="entry name" value="HNH"/>
    <property type="match status" value="1"/>
</dbReference>
<organism evidence="2 3">
    <name type="scientific">Blastopirellula marina</name>
    <dbReference type="NCBI Taxonomy" id="124"/>
    <lineage>
        <taxon>Bacteria</taxon>
        <taxon>Pseudomonadati</taxon>
        <taxon>Planctomycetota</taxon>
        <taxon>Planctomycetia</taxon>
        <taxon>Pirellulales</taxon>
        <taxon>Pirellulaceae</taxon>
        <taxon>Blastopirellula</taxon>
    </lineage>
</organism>
<name>A0A2S8F565_9BACT</name>
<gene>
    <name evidence="2" type="ORF">C5Y98_28195</name>
</gene>
<dbReference type="InterPro" id="IPR002711">
    <property type="entry name" value="HNH"/>
</dbReference>
<dbReference type="InterPro" id="IPR003615">
    <property type="entry name" value="HNH_nuc"/>
</dbReference>
<accession>A0A2S8F565</accession>
<dbReference type="GO" id="GO:0004519">
    <property type="term" value="F:endonuclease activity"/>
    <property type="evidence" value="ECO:0007669"/>
    <property type="project" value="UniProtKB-KW"/>
</dbReference>
<feature type="domain" description="HNH" evidence="1">
    <location>
        <begin position="11"/>
        <end position="38"/>
    </location>
</feature>
<keyword evidence="2" id="KW-0540">Nuclease</keyword>
<dbReference type="Proteomes" id="UP000239388">
    <property type="component" value="Unassembled WGS sequence"/>
</dbReference>
<dbReference type="AlphaFoldDB" id="A0A2S8F565"/>
<dbReference type="GO" id="GO:0008270">
    <property type="term" value="F:zinc ion binding"/>
    <property type="evidence" value="ECO:0007669"/>
    <property type="project" value="InterPro"/>
</dbReference>
<dbReference type="Gene3D" id="1.10.30.50">
    <property type="match status" value="1"/>
</dbReference>
<sequence length="113" mass="12647">MPQQAHLLTFPIDHIIAQQHGGETEPENLAFSCVRCNSYQGPNIAGLDPHNRELTRLYNPRSDAWEEHFTIHGCHIVGLTPIGRTTVGLRQMNHPDFLALRESLIAEGLFPVA</sequence>
<evidence type="ECO:0000313" key="2">
    <source>
        <dbReference type="EMBL" id="PQO27260.1"/>
    </source>
</evidence>
<evidence type="ECO:0000259" key="1">
    <source>
        <dbReference type="Pfam" id="PF01844"/>
    </source>
</evidence>
<evidence type="ECO:0000313" key="3">
    <source>
        <dbReference type="Proteomes" id="UP000239388"/>
    </source>
</evidence>
<dbReference type="CDD" id="cd00085">
    <property type="entry name" value="HNHc"/>
    <property type="match status" value="1"/>
</dbReference>
<reference evidence="2 3" key="1">
    <citation type="submission" date="2018-02" db="EMBL/GenBank/DDBJ databases">
        <title>Comparative genomes isolates from brazilian mangrove.</title>
        <authorList>
            <person name="Araujo J.E."/>
            <person name="Taketani R.G."/>
            <person name="Silva M.C.P."/>
            <person name="Loureco M.V."/>
            <person name="Andreote F.D."/>
        </authorList>
    </citation>
    <scope>NUCLEOTIDE SEQUENCE [LARGE SCALE GENOMIC DNA]</scope>
    <source>
        <strain evidence="2 3">NAP PRIS-MGV</strain>
    </source>
</reference>
<keyword evidence="2" id="KW-0378">Hydrolase</keyword>
<keyword evidence="2" id="KW-0255">Endonuclease</keyword>
<proteinExistence type="predicted"/>
<dbReference type="GO" id="GO:0003676">
    <property type="term" value="F:nucleic acid binding"/>
    <property type="evidence" value="ECO:0007669"/>
    <property type="project" value="InterPro"/>
</dbReference>
<dbReference type="EMBL" id="PUIB01000028">
    <property type="protein sequence ID" value="PQO27260.1"/>
    <property type="molecule type" value="Genomic_DNA"/>
</dbReference>